<feature type="chain" id="PRO_5013170567" description="DUF4398 domain-containing protein" evidence="2">
    <location>
        <begin position="35"/>
        <end position="137"/>
    </location>
</feature>
<dbReference type="Pfam" id="PF14346">
    <property type="entry name" value="DUF4398"/>
    <property type="match status" value="1"/>
</dbReference>
<keyword evidence="5" id="KW-1185">Reference proteome</keyword>
<gene>
    <name evidence="4" type="ORF">CBP51_05560</name>
</gene>
<keyword evidence="1" id="KW-0175">Coiled coil</keyword>
<proteinExistence type="predicted"/>
<evidence type="ECO:0000313" key="5">
    <source>
        <dbReference type="Proteomes" id="UP000216101"/>
    </source>
</evidence>
<dbReference type="Proteomes" id="UP000216101">
    <property type="component" value="Unassembled WGS sequence"/>
</dbReference>
<dbReference type="InterPro" id="IPR025511">
    <property type="entry name" value="DUF4398"/>
</dbReference>
<comment type="caution">
    <text evidence="4">The sequence shown here is derived from an EMBL/GenBank/DDBJ whole genome shotgun (WGS) entry which is preliminary data.</text>
</comment>
<organism evidence="4 5">
    <name type="scientific">Cellvibrio mixtus</name>
    <dbReference type="NCBI Taxonomy" id="39650"/>
    <lineage>
        <taxon>Bacteria</taxon>
        <taxon>Pseudomonadati</taxon>
        <taxon>Pseudomonadota</taxon>
        <taxon>Gammaproteobacteria</taxon>
        <taxon>Cellvibrionales</taxon>
        <taxon>Cellvibrionaceae</taxon>
        <taxon>Cellvibrio</taxon>
    </lineage>
</organism>
<dbReference type="Gene3D" id="1.20.1270.390">
    <property type="match status" value="1"/>
</dbReference>
<name>A0A266Q9G8_9GAMM</name>
<sequence length="137" mass="15059">MTTFIHSQNLMRRIKPGTSLITLLAGLLLLTACASTPPPTKEISEAERSMVDAEQARVAQHALPELQEARSKLAEARIAIQNEEMDRAKRLALEASADIKLASAKAELAKAEAVNTDMQKNIHVLKEEMQRTSGEQQ</sequence>
<reference evidence="5" key="1">
    <citation type="submission" date="2017-05" db="EMBL/GenBank/DDBJ databases">
        <authorList>
            <person name="Barney B.M."/>
        </authorList>
    </citation>
    <scope>NUCLEOTIDE SEQUENCE [LARGE SCALE GENOMIC DNA]</scope>
    <source>
        <strain evidence="5">PSBB022</strain>
    </source>
</reference>
<evidence type="ECO:0000259" key="3">
    <source>
        <dbReference type="Pfam" id="PF14346"/>
    </source>
</evidence>
<evidence type="ECO:0000256" key="2">
    <source>
        <dbReference type="SAM" id="SignalP"/>
    </source>
</evidence>
<dbReference type="RefSeq" id="WP_078043797.1">
    <property type="nucleotide sequence ID" value="NZ_NHNI01000001.1"/>
</dbReference>
<evidence type="ECO:0000313" key="4">
    <source>
        <dbReference type="EMBL" id="OZY86492.1"/>
    </source>
</evidence>
<feature type="coiled-coil region" evidence="1">
    <location>
        <begin position="66"/>
        <end position="135"/>
    </location>
</feature>
<feature type="signal peptide" evidence="2">
    <location>
        <begin position="1"/>
        <end position="34"/>
    </location>
</feature>
<dbReference type="AlphaFoldDB" id="A0A266Q9G8"/>
<protein>
    <recommendedName>
        <fullName evidence="3">DUF4398 domain-containing protein</fullName>
    </recommendedName>
</protein>
<accession>A0A266Q9G8</accession>
<dbReference type="EMBL" id="NHNI01000001">
    <property type="protein sequence ID" value="OZY86492.1"/>
    <property type="molecule type" value="Genomic_DNA"/>
</dbReference>
<feature type="domain" description="DUF4398" evidence="3">
    <location>
        <begin position="42"/>
        <end position="114"/>
    </location>
</feature>
<evidence type="ECO:0000256" key="1">
    <source>
        <dbReference type="SAM" id="Coils"/>
    </source>
</evidence>
<keyword evidence="2" id="KW-0732">Signal</keyword>